<organism evidence="6 7">
    <name type="scientific">Orbilia javanica</name>
    <dbReference type="NCBI Taxonomy" id="47235"/>
    <lineage>
        <taxon>Eukaryota</taxon>
        <taxon>Fungi</taxon>
        <taxon>Dikarya</taxon>
        <taxon>Ascomycota</taxon>
        <taxon>Pezizomycotina</taxon>
        <taxon>Orbiliomycetes</taxon>
        <taxon>Orbiliales</taxon>
        <taxon>Orbiliaceae</taxon>
        <taxon>Orbilia</taxon>
    </lineage>
</organism>
<feature type="repeat" description="ANK" evidence="3">
    <location>
        <begin position="1089"/>
        <end position="1121"/>
    </location>
</feature>
<keyword evidence="1" id="KW-0677">Repeat</keyword>
<feature type="repeat" description="ANK" evidence="3">
    <location>
        <begin position="1265"/>
        <end position="1297"/>
    </location>
</feature>
<evidence type="ECO:0000256" key="2">
    <source>
        <dbReference type="ARBA" id="ARBA00023043"/>
    </source>
</evidence>
<feature type="transmembrane region" description="Helical" evidence="4">
    <location>
        <begin position="247"/>
        <end position="270"/>
    </location>
</feature>
<keyword evidence="7" id="KW-1185">Reference proteome</keyword>
<keyword evidence="4" id="KW-1133">Transmembrane helix</keyword>
<feature type="repeat" description="ANK" evidence="3">
    <location>
        <begin position="1468"/>
        <end position="1500"/>
    </location>
</feature>
<feature type="repeat" description="ANK" evidence="3">
    <location>
        <begin position="1501"/>
        <end position="1533"/>
    </location>
</feature>
<dbReference type="PRINTS" id="PR01415">
    <property type="entry name" value="ANKYRIN"/>
</dbReference>
<dbReference type="Proteomes" id="UP001313282">
    <property type="component" value="Unassembled WGS sequence"/>
</dbReference>
<proteinExistence type="predicted"/>
<keyword evidence="2 3" id="KW-0040">ANK repeat</keyword>
<keyword evidence="5" id="KW-0732">Signal</keyword>
<dbReference type="SMART" id="SM00248">
    <property type="entry name" value="ANK"/>
    <property type="match status" value="17"/>
</dbReference>
<dbReference type="EMBL" id="JAVHNR010000001">
    <property type="protein sequence ID" value="KAK6356797.1"/>
    <property type="molecule type" value="Genomic_DNA"/>
</dbReference>
<feature type="repeat" description="ANK" evidence="3">
    <location>
        <begin position="1055"/>
        <end position="1087"/>
    </location>
</feature>
<dbReference type="Gene3D" id="1.25.40.20">
    <property type="entry name" value="Ankyrin repeat-containing domain"/>
    <property type="match status" value="5"/>
</dbReference>
<dbReference type="Pfam" id="PF12796">
    <property type="entry name" value="Ank_2"/>
    <property type="match status" value="5"/>
</dbReference>
<accession>A0AAN8MUY9</accession>
<sequence length="1601" mass="175966">MQHICVQSAFLLLAIPCVSALDWEEFTNNFATDLAPLITLFGEQVSKQFLSESLSIWDNVIFAMAPLGLLTAVVSAIRVCGTPSMRAFIGRAQESPGTAEVELLSCTSETTAELFNEGGIARVFGEPRILEVMVKARDDSPGALTVGLFSDVRGPFWKEVGISTRNLLLRLRGGAGHIDLEKKLKSRYHRPNLSLNVGITQLPKLVTYSAAVVGVILQAGMLVFAALTVYTYPEKFLTAADAPAEPYAFPMTLSGTVLVCFGMFLCAFIIERSTDEAHYQQRNPDPNNKCKIYWVQPGGQNIGDQVFGSFIGYSEKLHYIRSTKADQGGGDVIVLWIAVITSVLGFILQFVGLRAMHASVILFQVGATLLMAIIRAMLRTQRLDSIQNVLGSYDSRNGGKHPFSQNPRLLHGHELDLLALHLFKADTMTISVDKGAQLEFVPRQKRKSSGLQNSSLEINFDIGRGSLENVTQPLEAREQLTEITSSVKGPSWDDLEVRVAAKQLAATIEGVMEVLATLKGSIVPPGEILKWKVTVNTTAISSLNRPTILSQGENGASSIRRQRSEALALSSLSPRRRGEGESGGVPIAETFALFIEKGDGFSWKARLSQLEALIGLWALSITVYDIRDEKEDEIVPNHRIISTKDFVKTNVWYNVWVQRRLSGVRGPVHRDLVYKTRNYTVDKHIFGRLSPLPADEVEPEVFAVKTQNSTITMCAQDVFMFFLSAALQDIGDIKGTTETRDQAGRHSIAMALQNSTVESLADRFESSGLGSREDAYMCIFPVLQHLNMMPNVGDVLNAVLTQCEIYKRHGKWLDAEGLLKWLSNTSVVVEAYTALEALAELYYAAMRELDTNISNLGFNGISKMLKENRDPDILPKVREYAWIGLRIAEERGLDDQKKQLLASGARDDLVPGYRYTPEVSLNPIDWAKKNNVVMMKYLAGQKNVNLNVRDDIDGLSAIFWAIIHENTEMAMLLLQHNVETNISDKDGKMLLSYTAEHGLLGVLEIILKNNTLNINTPDNLTNMTPLMFAAKKGFVECVRLLLQEQYLAIDRRDRNGYTALHLATTEGHFEVVKLLLSHGADIAAEEPAKKQTALHMAATRGDEKVVRFLLDQGLDTEQQDSTGRTPLDLASGSGHVGVVTILLAKGAQVFVTPWTPRDRQHGRSAVRSAAKHGHIQVLKLLFGHKDNVPPVEKSEGWDDNRGICLHEGITGRHEGVVEYIMDAVAEERLEQIYAKSTVAQTAIRTENLSMVQLVLKKRTTVNDIKRTRELHSALGKGNLDILKLVINSGADINARSEKGETALHIATKRSDSHIVDYLLKHGAVVDVAALNGRTALHESAINNRFEIARVLLDRGADVHALDTLGKTPLYCAAESGKAEVLKILVEAGADGHVVIASGETALYAASSKGYESIVRILLQHGGRASVNKYETRSLRTPLIAVADNISSFGGIIRLLFDAGASPNLKDASGETAIFKATKKGHYDIIQLLLKAGADLGILDHAGKSVLFSAVETGQYAIAKQLIDAGASVNARDNMGQTPLFFCLKEEDKFYRMAELLLENGAIVDGQDRLGRAVLDLAIADGLKDLEELLRRELEAQERNAL</sequence>
<dbReference type="InterPro" id="IPR002110">
    <property type="entry name" value="Ankyrin_rpt"/>
</dbReference>
<dbReference type="InterPro" id="IPR036770">
    <property type="entry name" value="Ankyrin_rpt-contain_sf"/>
</dbReference>
<dbReference type="PANTHER" id="PTHR24198">
    <property type="entry name" value="ANKYRIN REPEAT AND PROTEIN KINASE DOMAIN-CONTAINING PROTEIN"/>
    <property type="match status" value="1"/>
</dbReference>
<feature type="transmembrane region" description="Helical" evidence="4">
    <location>
        <begin position="332"/>
        <end position="352"/>
    </location>
</feature>
<evidence type="ECO:0000256" key="4">
    <source>
        <dbReference type="SAM" id="Phobius"/>
    </source>
</evidence>
<feature type="signal peptide" evidence="5">
    <location>
        <begin position="1"/>
        <end position="20"/>
    </location>
</feature>
<feature type="repeat" description="ANK" evidence="3">
    <location>
        <begin position="1122"/>
        <end position="1149"/>
    </location>
</feature>
<evidence type="ECO:0000313" key="7">
    <source>
        <dbReference type="Proteomes" id="UP001313282"/>
    </source>
</evidence>
<evidence type="ECO:0000313" key="6">
    <source>
        <dbReference type="EMBL" id="KAK6356797.1"/>
    </source>
</evidence>
<comment type="caution">
    <text evidence="6">The sequence shown here is derived from an EMBL/GenBank/DDBJ whole genome shotgun (WGS) entry which is preliminary data.</text>
</comment>
<feature type="repeat" description="ANK" evidence="3">
    <location>
        <begin position="1331"/>
        <end position="1363"/>
    </location>
</feature>
<dbReference type="PROSITE" id="PS50088">
    <property type="entry name" value="ANK_REPEAT"/>
    <property type="match status" value="12"/>
</dbReference>
<protein>
    <submittedName>
        <fullName evidence="6">Uncharacterized protein</fullName>
    </submittedName>
</protein>
<feature type="repeat" description="ANK" evidence="3">
    <location>
        <begin position="1534"/>
        <end position="1568"/>
    </location>
</feature>
<keyword evidence="4" id="KW-0812">Transmembrane</keyword>
<dbReference type="SUPFAM" id="SSF48403">
    <property type="entry name" value="Ankyrin repeat"/>
    <property type="match status" value="2"/>
</dbReference>
<gene>
    <name evidence="6" type="ORF">TWF718_001138</name>
</gene>
<name>A0AAN8MUY9_9PEZI</name>
<feature type="transmembrane region" description="Helical" evidence="4">
    <location>
        <begin position="60"/>
        <end position="81"/>
    </location>
</feature>
<keyword evidence="4" id="KW-0472">Membrane</keyword>
<dbReference type="Pfam" id="PF13637">
    <property type="entry name" value="Ank_4"/>
    <property type="match status" value="1"/>
</dbReference>
<evidence type="ECO:0000256" key="3">
    <source>
        <dbReference type="PROSITE-ProRule" id="PRU00023"/>
    </source>
</evidence>
<dbReference type="PANTHER" id="PTHR24198:SF165">
    <property type="entry name" value="ANKYRIN REPEAT-CONTAINING PROTEIN-RELATED"/>
    <property type="match status" value="1"/>
</dbReference>
<feature type="chain" id="PRO_5043026215" evidence="5">
    <location>
        <begin position="21"/>
        <end position="1601"/>
    </location>
</feature>
<feature type="transmembrane region" description="Helical" evidence="4">
    <location>
        <begin position="205"/>
        <end position="227"/>
    </location>
</feature>
<reference evidence="6 7" key="1">
    <citation type="submission" date="2019-10" db="EMBL/GenBank/DDBJ databases">
        <authorList>
            <person name="Palmer J.M."/>
        </authorList>
    </citation>
    <scope>NUCLEOTIDE SEQUENCE [LARGE SCALE GENOMIC DNA]</scope>
    <source>
        <strain evidence="6 7">TWF718</strain>
    </source>
</reference>
<dbReference type="PROSITE" id="PS50297">
    <property type="entry name" value="ANK_REP_REGION"/>
    <property type="match status" value="10"/>
</dbReference>
<feature type="repeat" description="ANK" evidence="3">
    <location>
        <begin position="1397"/>
        <end position="1429"/>
    </location>
</feature>
<evidence type="ECO:0000256" key="5">
    <source>
        <dbReference type="SAM" id="SignalP"/>
    </source>
</evidence>
<feature type="repeat" description="ANK" evidence="3">
    <location>
        <begin position="953"/>
        <end position="985"/>
    </location>
</feature>
<evidence type="ECO:0000256" key="1">
    <source>
        <dbReference type="ARBA" id="ARBA00022737"/>
    </source>
</evidence>
<feature type="repeat" description="ANK" evidence="3">
    <location>
        <begin position="1364"/>
        <end position="1390"/>
    </location>
</feature>
<feature type="repeat" description="ANK" evidence="3">
    <location>
        <begin position="1298"/>
        <end position="1330"/>
    </location>
</feature>